<accession>A0A1A9BD33</accession>
<reference evidence="2" key="1">
    <citation type="submission" date="2016-06" db="EMBL/GenBank/DDBJ databases">
        <authorList>
            <person name="Varghese N."/>
            <person name="Submissions Spin"/>
        </authorList>
    </citation>
    <scope>NUCLEOTIDE SEQUENCE [LARGE SCALE GENOMIC DNA]</scope>
    <source>
        <strain evidence="2">DSM 45794</strain>
    </source>
</reference>
<evidence type="ECO:0000313" key="1">
    <source>
        <dbReference type="EMBL" id="SBT66991.1"/>
    </source>
</evidence>
<dbReference type="EMBL" id="FLRH01000003">
    <property type="protein sequence ID" value="SBT66991.1"/>
    <property type="molecule type" value="Genomic_DNA"/>
</dbReference>
<proteinExistence type="predicted"/>
<dbReference type="SUPFAM" id="SSF48371">
    <property type="entry name" value="ARM repeat"/>
    <property type="match status" value="1"/>
</dbReference>
<dbReference type="InterPro" id="IPR016024">
    <property type="entry name" value="ARM-type_fold"/>
</dbReference>
<sequence>MVPYEYENRDRGRDALRRALALLTDLDPRVREHGADEVGDCLRRCAGDQDDTEVATARLVALTVAETDERVRESALNACADAATTYAMPLAVFQPLAPLLPNLSAELTGYVLLILGLTHDPAARPIITPYLNHPEASVRLEANDALTELSARRPTIIYP</sequence>
<organism evidence="1 2">
    <name type="scientific">Micromonospora sediminicola</name>
    <dbReference type="NCBI Taxonomy" id="946078"/>
    <lineage>
        <taxon>Bacteria</taxon>
        <taxon>Bacillati</taxon>
        <taxon>Actinomycetota</taxon>
        <taxon>Actinomycetes</taxon>
        <taxon>Micromonosporales</taxon>
        <taxon>Micromonosporaceae</taxon>
        <taxon>Micromonospora</taxon>
    </lineage>
</organism>
<protein>
    <recommendedName>
        <fullName evidence="3">HEAT repeat-containing protein</fullName>
    </recommendedName>
</protein>
<keyword evidence="2" id="KW-1185">Reference proteome</keyword>
<dbReference type="InterPro" id="IPR011989">
    <property type="entry name" value="ARM-like"/>
</dbReference>
<dbReference type="AlphaFoldDB" id="A0A1A9BD33"/>
<dbReference type="Gene3D" id="1.25.10.10">
    <property type="entry name" value="Leucine-rich Repeat Variant"/>
    <property type="match status" value="1"/>
</dbReference>
<evidence type="ECO:0000313" key="2">
    <source>
        <dbReference type="Proteomes" id="UP000199558"/>
    </source>
</evidence>
<dbReference type="RefSeq" id="WP_141684599.1">
    <property type="nucleotide sequence ID" value="NZ_FLRH01000003.1"/>
</dbReference>
<evidence type="ECO:0008006" key="3">
    <source>
        <dbReference type="Google" id="ProtNLM"/>
    </source>
</evidence>
<dbReference type="OrthoDB" id="3428111at2"/>
<gene>
    <name evidence="1" type="ORF">GA0070622_4043</name>
</gene>
<dbReference type="Proteomes" id="UP000199558">
    <property type="component" value="Unassembled WGS sequence"/>
</dbReference>
<name>A0A1A9BD33_9ACTN</name>